<protein>
    <recommendedName>
        <fullName evidence="4 14">General transcription and DNA repair factor IIH subunit TFB4</fullName>
        <shortName evidence="14">TFIIH subunit TFB4</shortName>
    </recommendedName>
    <alternativeName>
        <fullName evidence="13 14">RNA polymerase II transcription factor B subunit 4</fullName>
    </alternativeName>
</protein>
<dbReference type="InterPro" id="IPR004600">
    <property type="entry name" value="TFIIH_Tfb4/GTF2H3"/>
</dbReference>
<keyword evidence="8 14" id="KW-0862">Zinc</keyword>
<evidence type="ECO:0000256" key="13">
    <source>
        <dbReference type="ARBA" id="ARBA00033341"/>
    </source>
</evidence>
<dbReference type="PANTHER" id="PTHR12831:SF0">
    <property type="entry name" value="GENERAL TRANSCRIPTION FACTOR IIH SUBUNIT 3"/>
    <property type="match status" value="1"/>
</dbReference>
<keyword evidence="11 14" id="KW-0234">DNA repair</keyword>
<evidence type="ECO:0000256" key="9">
    <source>
        <dbReference type="ARBA" id="ARBA00023015"/>
    </source>
</evidence>
<accession>A0AAW0GAV5</accession>
<proteinExistence type="inferred from homology"/>
<evidence type="ECO:0000256" key="3">
    <source>
        <dbReference type="ARBA" id="ARBA00005273"/>
    </source>
</evidence>
<sequence length="350" mass="37625">MDRPNHLSVVVDLSPSQWYLCGQPSNAHPLPLAAFLSQLLAFLNAHIACNDENTLSVYGALPGRSALLYSSASAELSELTDPADSNTYRQFKILDSTMMKSMSEQVDALSDLEEESPIGLVGSLTKSLCYINRVTNVSTSSTTTVGSDEPTIRPDPRILIISVSPDEAASYIPVMNSIFSAQKLKVTIDVCKIYGPESVFLQQAAHLTGGSYIFLDRPDALLQYLTMTFLPPPALRQLISVPTQDKVDFRAACFCHKNIVDIGFVCSVCLSIFCQPVPVCSTCRTKFPIKTLQRLNASKPALAPARSTAPVPSPSPANSLPRSQAIGLPRTTSMGNGISASPGRNGASTR</sequence>
<keyword evidence="5 14" id="KW-0479">Metal-binding</keyword>
<evidence type="ECO:0000256" key="6">
    <source>
        <dbReference type="ARBA" id="ARBA00022763"/>
    </source>
</evidence>
<organism evidence="16 17">
    <name type="scientific">Cerrena zonata</name>
    <dbReference type="NCBI Taxonomy" id="2478898"/>
    <lineage>
        <taxon>Eukaryota</taxon>
        <taxon>Fungi</taxon>
        <taxon>Dikarya</taxon>
        <taxon>Basidiomycota</taxon>
        <taxon>Agaricomycotina</taxon>
        <taxon>Agaricomycetes</taxon>
        <taxon>Polyporales</taxon>
        <taxon>Cerrenaceae</taxon>
        <taxon>Cerrena</taxon>
    </lineage>
</organism>
<dbReference type="GO" id="GO:0006289">
    <property type="term" value="P:nucleotide-excision repair"/>
    <property type="evidence" value="ECO:0007669"/>
    <property type="project" value="UniProtKB-UniRule"/>
</dbReference>
<dbReference type="GO" id="GO:0006355">
    <property type="term" value="P:regulation of DNA-templated transcription"/>
    <property type="evidence" value="ECO:0007669"/>
    <property type="project" value="InterPro"/>
</dbReference>
<dbReference type="Pfam" id="PF03850">
    <property type="entry name" value="Tfb4"/>
    <property type="match status" value="1"/>
</dbReference>
<keyword evidence="17" id="KW-1185">Reference proteome</keyword>
<evidence type="ECO:0000256" key="10">
    <source>
        <dbReference type="ARBA" id="ARBA00023163"/>
    </source>
</evidence>
<evidence type="ECO:0000256" key="15">
    <source>
        <dbReference type="SAM" id="MobiDB-lite"/>
    </source>
</evidence>
<comment type="caution">
    <text evidence="16">The sequence shown here is derived from an EMBL/GenBank/DDBJ whole genome shotgun (WGS) entry which is preliminary data.</text>
</comment>
<comment type="subcellular location">
    <subcellularLocation>
        <location evidence="2 14">Nucleus</location>
    </subcellularLocation>
</comment>
<feature type="compositionally biased region" description="Polar residues" evidence="15">
    <location>
        <begin position="330"/>
        <end position="339"/>
    </location>
</feature>
<dbReference type="GO" id="GO:0000439">
    <property type="term" value="C:transcription factor TFIIH core complex"/>
    <property type="evidence" value="ECO:0007669"/>
    <property type="project" value="UniProtKB-UniRule"/>
</dbReference>
<evidence type="ECO:0000256" key="11">
    <source>
        <dbReference type="ARBA" id="ARBA00023204"/>
    </source>
</evidence>
<gene>
    <name evidence="16" type="ORF">QCA50_009548</name>
</gene>
<keyword evidence="9 14" id="KW-0805">Transcription regulation</keyword>
<dbReference type="EMBL" id="JASBNA010000014">
    <property type="protein sequence ID" value="KAK7687048.1"/>
    <property type="molecule type" value="Genomic_DNA"/>
</dbReference>
<keyword evidence="6 14" id="KW-0227">DNA damage</keyword>
<keyword evidence="10 14" id="KW-0804">Transcription</keyword>
<comment type="function">
    <text evidence="1 14">Component of the general transcription and DNA repair factor IIH (TFIIH) core complex, which is involved in general and transcription-coupled nucleotide excision repair (NER) of damaged DNA and, when complexed to TFIIK, in RNA transcription by RNA polymerase II. In NER, TFIIH acts by opening DNA around the lesion to allow the excision of the damaged oligonucleotide and its replacement by a new DNA fragment. In transcription, TFIIH has an essential role in transcription initiation. When the pre-initiation complex (PIC) has been established, TFIIH is required for promoter opening and promoter escape. Phosphorylation of the C-terminal tail (CTD) of the largest subunit of RNA polymerase II by the kinase module TFIIK controls the initiation of transcription.</text>
</comment>
<evidence type="ECO:0000256" key="2">
    <source>
        <dbReference type="ARBA" id="ARBA00004123"/>
    </source>
</evidence>
<dbReference type="Gene3D" id="3.40.50.410">
    <property type="entry name" value="von Willebrand factor, type A domain"/>
    <property type="match status" value="1"/>
</dbReference>
<evidence type="ECO:0000256" key="8">
    <source>
        <dbReference type="ARBA" id="ARBA00022833"/>
    </source>
</evidence>
<dbReference type="AlphaFoldDB" id="A0AAW0GAV5"/>
<feature type="region of interest" description="Disordered" evidence="15">
    <location>
        <begin position="303"/>
        <end position="350"/>
    </location>
</feature>
<evidence type="ECO:0000256" key="12">
    <source>
        <dbReference type="ARBA" id="ARBA00023242"/>
    </source>
</evidence>
<evidence type="ECO:0000256" key="1">
    <source>
        <dbReference type="ARBA" id="ARBA00002817"/>
    </source>
</evidence>
<evidence type="ECO:0000313" key="17">
    <source>
        <dbReference type="Proteomes" id="UP001385951"/>
    </source>
</evidence>
<dbReference type="GO" id="GO:0008270">
    <property type="term" value="F:zinc ion binding"/>
    <property type="evidence" value="ECO:0007669"/>
    <property type="project" value="UniProtKB-KW"/>
</dbReference>
<keyword evidence="12 14" id="KW-0539">Nucleus</keyword>
<evidence type="ECO:0000313" key="16">
    <source>
        <dbReference type="EMBL" id="KAK7687048.1"/>
    </source>
</evidence>
<evidence type="ECO:0000256" key="14">
    <source>
        <dbReference type="RuleBase" id="RU368090"/>
    </source>
</evidence>
<comment type="subunit">
    <text evidence="14">Component of the 7-subunit TFIIH core complex composed of XPB/SSL2, XPD/RAD3, SSL1, TFB1, TFB2, TFB4 and TFB5, which is active in NER. The core complex associates with the 3-subunit CTD-kinase module TFIIK composed of CCL1, KIN28 and TFB3 to form the 10-subunit holoenzyme (holo-TFIIH) active in transcription.</text>
</comment>
<keyword evidence="7 14" id="KW-0863">Zinc-finger</keyword>
<evidence type="ECO:0000256" key="7">
    <source>
        <dbReference type="ARBA" id="ARBA00022771"/>
    </source>
</evidence>
<comment type="similarity">
    <text evidence="3 14">Belongs to the TFB4 family.</text>
</comment>
<evidence type="ECO:0000256" key="5">
    <source>
        <dbReference type="ARBA" id="ARBA00022723"/>
    </source>
</evidence>
<dbReference type="Proteomes" id="UP001385951">
    <property type="component" value="Unassembled WGS sequence"/>
</dbReference>
<name>A0AAW0GAV5_9APHY</name>
<reference evidence="16 17" key="1">
    <citation type="submission" date="2022-09" db="EMBL/GenBank/DDBJ databases">
        <authorList>
            <person name="Palmer J.M."/>
        </authorList>
    </citation>
    <scope>NUCLEOTIDE SEQUENCE [LARGE SCALE GENOMIC DNA]</scope>
    <source>
        <strain evidence="16 17">DSM 7382</strain>
    </source>
</reference>
<dbReference type="GO" id="GO:0005675">
    <property type="term" value="C:transcription factor TFIIH holo complex"/>
    <property type="evidence" value="ECO:0007669"/>
    <property type="project" value="UniProtKB-UniRule"/>
</dbReference>
<dbReference type="InterPro" id="IPR036465">
    <property type="entry name" value="vWFA_dom_sf"/>
</dbReference>
<dbReference type="PANTHER" id="PTHR12831">
    <property type="entry name" value="TRANSCRIPTION INITIATION FACTOR IIH TFIIH , POLYPEPTIDE 3-RELATED"/>
    <property type="match status" value="1"/>
</dbReference>
<evidence type="ECO:0000256" key="4">
    <source>
        <dbReference type="ARBA" id="ARBA00021280"/>
    </source>
</evidence>